<dbReference type="PROSITE" id="PS51257">
    <property type="entry name" value="PROKAR_LIPOPROTEIN"/>
    <property type="match status" value="1"/>
</dbReference>
<protein>
    <submittedName>
        <fullName evidence="1">Uncharacterized protein</fullName>
    </submittedName>
</protein>
<accession>A0A517YDF1</accession>
<proteinExistence type="predicted"/>
<reference evidence="1 2" key="1">
    <citation type="submission" date="2019-02" db="EMBL/GenBank/DDBJ databases">
        <title>Deep-cultivation of Planctomycetes and their phenomic and genomic characterization uncovers novel biology.</title>
        <authorList>
            <person name="Wiegand S."/>
            <person name="Jogler M."/>
            <person name="Boedeker C."/>
            <person name="Pinto D."/>
            <person name="Vollmers J."/>
            <person name="Rivas-Marin E."/>
            <person name="Kohn T."/>
            <person name="Peeters S.H."/>
            <person name="Heuer A."/>
            <person name="Rast P."/>
            <person name="Oberbeckmann S."/>
            <person name="Bunk B."/>
            <person name="Jeske O."/>
            <person name="Meyerdierks A."/>
            <person name="Storesund J.E."/>
            <person name="Kallscheuer N."/>
            <person name="Luecker S."/>
            <person name="Lage O.M."/>
            <person name="Pohl T."/>
            <person name="Merkel B.J."/>
            <person name="Hornburger P."/>
            <person name="Mueller R.-W."/>
            <person name="Bruemmer F."/>
            <person name="Labrenz M."/>
            <person name="Spormann A.M."/>
            <person name="Op den Camp H."/>
            <person name="Overmann J."/>
            <person name="Amann R."/>
            <person name="Jetten M.S.M."/>
            <person name="Mascher T."/>
            <person name="Medema M.H."/>
            <person name="Devos D.P."/>
            <person name="Kaster A.-K."/>
            <person name="Ovreas L."/>
            <person name="Rohde M."/>
            <person name="Galperin M.Y."/>
            <person name="Jogler C."/>
        </authorList>
    </citation>
    <scope>NUCLEOTIDE SEQUENCE [LARGE SCALE GENOMIC DNA]</scope>
    <source>
        <strain evidence="1 2">ETA_A8</strain>
    </source>
</reference>
<name>A0A517YDF1_9BACT</name>
<dbReference type="AlphaFoldDB" id="A0A517YDF1"/>
<dbReference type="KEGG" id="aagg:ETAA8_33580"/>
<organism evidence="1 2">
    <name type="scientific">Anatilimnocola aggregata</name>
    <dbReference type="NCBI Taxonomy" id="2528021"/>
    <lineage>
        <taxon>Bacteria</taxon>
        <taxon>Pseudomonadati</taxon>
        <taxon>Planctomycetota</taxon>
        <taxon>Planctomycetia</taxon>
        <taxon>Pirellulales</taxon>
        <taxon>Pirellulaceae</taxon>
        <taxon>Anatilimnocola</taxon>
    </lineage>
</organism>
<dbReference type="RefSeq" id="WP_145090242.1">
    <property type="nucleotide sequence ID" value="NZ_CP036274.1"/>
</dbReference>
<sequence length="179" mass="21039">MTGTIRTRLVAMVMYGAMVLVGCGVRTSSSIDNKITTKHQTVYVVHEFMWRWRSNRSPLVLDEGRPGKPVKSFLDRERAEEHCRALNLHKRAKSNPFRYLPEEGEYTSMDRVAFLAAVRAEGLIPPADSPEAGNDELAWIWFEWWENHRREWDNDRVERLWKAMDRVYFYEVLPVELVP</sequence>
<gene>
    <name evidence="1" type="ORF">ETAA8_33580</name>
</gene>
<dbReference type="Proteomes" id="UP000315017">
    <property type="component" value="Chromosome"/>
</dbReference>
<evidence type="ECO:0000313" key="2">
    <source>
        <dbReference type="Proteomes" id="UP000315017"/>
    </source>
</evidence>
<evidence type="ECO:0000313" key="1">
    <source>
        <dbReference type="EMBL" id="QDU28258.1"/>
    </source>
</evidence>
<dbReference type="EMBL" id="CP036274">
    <property type="protein sequence ID" value="QDU28258.1"/>
    <property type="molecule type" value="Genomic_DNA"/>
</dbReference>
<keyword evidence="2" id="KW-1185">Reference proteome</keyword>